<feature type="transmembrane region" description="Helical" evidence="1">
    <location>
        <begin position="206"/>
        <end position="227"/>
    </location>
</feature>
<keyword evidence="3" id="KW-1185">Reference proteome</keyword>
<dbReference type="PANTHER" id="PTHR34414:SF1">
    <property type="entry name" value="SUBTILISIN-LIKE SERINE PROTEASE"/>
    <property type="match status" value="1"/>
</dbReference>
<organism evidence="2 3">
    <name type="scientific">Zopfia rhizophila CBS 207.26</name>
    <dbReference type="NCBI Taxonomy" id="1314779"/>
    <lineage>
        <taxon>Eukaryota</taxon>
        <taxon>Fungi</taxon>
        <taxon>Dikarya</taxon>
        <taxon>Ascomycota</taxon>
        <taxon>Pezizomycotina</taxon>
        <taxon>Dothideomycetes</taxon>
        <taxon>Dothideomycetes incertae sedis</taxon>
        <taxon>Zopfiaceae</taxon>
        <taxon>Zopfia</taxon>
    </lineage>
</organism>
<accession>A0A6A6EJZ1</accession>
<evidence type="ECO:0000313" key="2">
    <source>
        <dbReference type="EMBL" id="KAF2191068.1"/>
    </source>
</evidence>
<name>A0A6A6EJZ1_9PEZI</name>
<gene>
    <name evidence="2" type="ORF">K469DRAFT_720043</name>
</gene>
<dbReference type="EMBL" id="ML994617">
    <property type="protein sequence ID" value="KAF2191068.1"/>
    <property type="molecule type" value="Genomic_DNA"/>
</dbReference>
<dbReference type="PANTHER" id="PTHR34414">
    <property type="entry name" value="HET DOMAIN-CONTAINING PROTEIN-RELATED"/>
    <property type="match status" value="1"/>
</dbReference>
<protein>
    <submittedName>
        <fullName evidence="2">Uncharacterized protein</fullName>
    </submittedName>
</protein>
<evidence type="ECO:0000256" key="1">
    <source>
        <dbReference type="SAM" id="Phobius"/>
    </source>
</evidence>
<dbReference type="AlphaFoldDB" id="A0A6A6EJZ1"/>
<keyword evidence="1" id="KW-0472">Membrane</keyword>
<keyword evidence="1" id="KW-0812">Transmembrane</keyword>
<dbReference type="Proteomes" id="UP000800200">
    <property type="component" value="Unassembled WGS sequence"/>
</dbReference>
<dbReference type="OrthoDB" id="5086500at2759"/>
<reference evidence="2" key="1">
    <citation type="journal article" date="2020" name="Stud. Mycol.">
        <title>101 Dothideomycetes genomes: a test case for predicting lifestyles and emergence of pathogens.</title>
        <authorList>
            <person name="Haridas S."/>
            <person name="Albert R."/>
            <person name="Binder M."/>
            <person name="Bloem J."/>
            <person name="Labutti K."/>
            <person name="Salamov A."/>
            <person name="Andreopoulos B."/>
            <person name="Baker S."/>
            <person name="Barry K."/>
            <person name="Bills G."/>
            <person name="Bluhm B."/>
            <person name="Cannon C."/>
            <person name="Castanera R."/>
            <person name="Culley D."/>
            <person name="Daum C."/>
            <person name="Ezra D."/>
            <person name="Gonzalez J."/>
            <person name="Henrissat B."/>
            <person name="Kuo A."/>
            <person name="Liang C."/>
            <person name="Lipzen A."/>
            <person name="Lutzoni F."/>
            <person name="Magnuson J."/>
            <person name="Mondo S."/>
            <person name="Nolan M."/>
            <person name="Ohm R."/>
            <person name="Pangilinan J."/>
            <person name="Park H.-J."/>
            <person name="Ramirez L."/>
            <person name="Alfaro M."/>
            <person name="Sun H."/>
            <person name="Tritt A."/>
            <person name="Yoshinaga Y."/>
            <person name="Zwiers L.-H."/>
            <person name="Turgeon B."/>
            <person name="Goodwin S."/>
            <person name="Spatafora J."/>
            <person name="Crous P."/>
            <person name="Grigoriev I."/>
        </authorList>
    </citation>
    <scope>NUCLEOTIDE SEQUENCE</scope>
    <source>
        <strain evidence="2">CBS 207.26</strain>
    </source>
</reference>
<dbReference type="Pfam" id="PF20246">
    <property type="entry name" value="DUF6601"/>
    <property type="match status" value="1"/>
</dbReference>
<proteinExistence type="predicted"/>
<dbReference type="InterPro" id="IPR046536">
    <property type="entry name" value="DUF6601"/>
</dbReference>
<feature type="transmembrane region" description="Helical" evidence="1">
    <location>
        <begin position="247"/>
        <end position="273"/>
    </location>
</feature>
<sequence>MDSDDRILLSSRMSKTCLKAEFDVGRLNRIHQHLWWAGRPVPARPLHRQRMLGREIVITQQADFHLLWVGQKIFVKPLPGYLLDHAVWTNHLCKDKELHGMAQGFLLSYIWLIRYQSDINIAKENHLLPSGTTWDSWKAFVDSMTEHSDFNSTETINKRYIYGELRIKRLNQIYRLISLFPLNLQTVIRGYASGYNSYGSFFHKNFAWIFIVFAYASILLSALQVGIGVDCLRTHTTFQTLAYGVTIMAILLPFSIAAVVGLLFVGLFLYHLVKTLGFERKREVVGRRWRDEDGLGHP</sequence>
<keyword evidence="1" id="KW-1133">Transmembrane helix</keyword>
<evidence type="ECO:0000313" key="3">
    <source>
        <dbReference type="Proteomes" id="UP000800200"/>
    </source>
</evidence>